<dbReference type="GeneID" id="101657496"/>
<dbReference type="PANTHER" id="PTHR17486:SF0">
    <property type="entry name" value="SPERMATID NUCLEAR TRANSITION PROTEIN 1"/>
    <property type="match status" value="1"/>
</dbReference>
<evidence type="ECO:0000313" key="3">
    <source>
        <dbReference type="RefSeq" id="XP_004701654.1"/>
    </source>
</evidence>
<organism evidence="2 3">
    <name type="scientific">Echinops telfairi</name>
    <name type="common">Lesser hedgehog tenrec</name>
    <dbReference type="NCBI Taxonomy" id="9371"/>
    <lineage>
        <taxon>Eukaryota</taxon>
        <taxon>Metazoa</taxon>
        <taxon>Chordata</taxon>
        <taxon>Craniata</taxon>
        <taxon>Vertebrata</taxon>
        <taxon>Euteleostomi</taxon>
        <taxon>Mammalia</taxon>
        <taxon>Eutheria</taxon>
        <taxon>Afrotheria</taxon>
        <taxon>Tenrecidae</taxon>
        <taxon>Tenrecinae</taxon>
        <taxon>Echinops</taxon>
    </lineage>
</organism>
<name>A0ABM0IJW7_ECHTE</name>
<dbReference type="PANTHER" id="PTHR17486">
    <property type="entry name" value="SPERMATID NUCLEAR TRANSITION PROTEIN 1"/>
    <property type="match status" value="1"/>
</dbReference>
<dbReference type="Pfam" id="PF02079">
    <property type="entry name" value="TP1"/>
    <property type="match status" value="1"/>
</dbReference>
<reference evidence="3" key="1">
    <citation type="submission" date="2025-08" db="UniProtKB">
        <authorList>
            <consortium name="RefSeq"/>
        </authorList>
    </citation>
    <scope>IDENTIFICATION</scope>
</reference>
<proteinExistence type="predicted"/>
<sequence length="54" mass="6305">MSTSRKLKGHGMRRGKNRSPHKGVKRGGSKRKYRRSLKGRKRGDDANRNYRSHL</sequence>
<dbReference type="RefSeq" id="XP_004701654.1">
    <property type="nucleotide sequence ID" value="XM_004701597.2"/>
</dbReference>
<protein>
    <submittedName>
        <fullName evidence="3">Spermatid nuclear transition protein 1</fullName>
    </submittedName>
</protein>
<keyword evidence="2" id="KW-1185">Reference proteome</keyword>
<accession>A0ABM0IJW7</accession>
<evidence type="ECO:0000313" key="2">
    <source>
        <dbReference type="Proteomes" id="UP000694863"/>
    </source>
</evidence>
<feature type="region of interest" description="Disordered" evidence="1">
    <location>
        <begin position="1"/>
        <end position="54"/>
    </location>
</feature>
<evidence type="ECO:0000256" key="1">
    <source>
        <dbReference type="SAM" id="MobiDB-lite"/>
    </source>
</evidence>
<dbReference type="Proteomes" id="UP000694863">
    <property type="component" value="Unplaced"/>
</dbReference>
<gene>
    <name evidence="3" type="primary">TNP1</name>
</gene>
<feature type="compositionally biased region" description="Basic residues" evidence="1">
    <location>
        <begin position="1"/>
        <end position="41"/>
    </location>
</feature>
<dbReference type="InterPro" id="IPR001319">
    <property type="entry name" value="Nuclear_transition_prot1"/>
</dbReference>